<dbReference type="EnsemblMetazoa" id="MESCA004115-RA">
    <property type="protein sequence ID" value="MESCA004115-PA"/>
    <property type="gene ID" value="MESCA004115"/>
</dbReference>
<proteinExistence type="predicted"/>
<reference evidence="1" key="2">
    <citation type="submission" date="2015-06" db="UniProtKB">
        <authorList>
            <consortium name="EnsemblMetazoa"/>
        </authorList>
    </citation>
    <scope>IDENTIFICATION</scope>
</reference>
<dbReference type="EMBL" id="CAQQ02063780">
    <property type="status" value="NOT_ANNOTATED_CDS"/>
    <property type="molecule type" value="Genomic_DNA"/>
</dbReference>
<protein>
    <submittedName>
        <fullName evidence="1">Uncharacterized protein</fullName>
    </submittedName>
</protein>
<keyword evidence="2" id="KW-1185">Reference proteome</keyword>
<dbReference type="Proteomes" id="UP000015102">
    <property type="component" value="Unassembled WGS sequence"/>
</dbReference>
<evidence type="ECO:0000313" key="2">
    <source>
        <dbReference type="Proteomes" id="UP000015102"/>
    </source>
</evidence>
<dbReference type="AlphaFoldDB" id="T1GKT5"/>
<evidence type="ECO:0000313" key="1">
    <source>
        <dbReference type="EnsemblMetazoa" id="MESCA004115-PA"/>
    </source>
</evidence>
<sequence length="154" mass="18865">MRKAESPCYQNSWFLPCGFMPDRTQRRTYAYALKDSDEELLAIFERRIFRIIYGPVCEEGEWRISYNRELYQLYQHPRLFEKFELDVYNGLDMWRGWKKMFPQENVSLETRTDIERREDLEPDEVTSYHVMLEQLASPTDERQQKTVKYRRLTI</sequence>
<dbReference type="EMBL" id="CAQQ02063781">
    <property type="status" value="NOT_ANNOTATED_CDS"/>
    <property type="molecule type" value="Genomic_DNA"/>
</dbReference>
<dbReference type="HOGENOM" id="CLU_1706290_0_0_1"/>
<accession>T1GKT5</accession>
<organism evidence="1 2">
    <name type="scientific">Megaselia scalaris</name>
    <name type="common">Humpbacked fly</name>
    <name type="synonym">Phora scalaris</name>
    <dbReference type="NCBI Taxonomy" id="36166"/>
    <lineage>
        <taxon>Eukaryota</taxon>
        <taxon>Metazoa</taxon>
        <taxon>Ecdysozoa</taxon>
        <taxon>Arthropoda</taxon>
        <taxon>Hexapoda</taxon>
        <taxon>Insecta</taxon>
        <taxon>Pterygota</taxon>
        <taxon>Neoptera</taxon>
        <taxon>Endopterygota</taxon>
        <taxon>Diptera</taxon>
        <taxon>Brachycera</taxon>
        <taxon>Muscomorpha</taxon>
        <taxon>Platypezoidea</taxon>
        <taxon>Phoridae</taxon>
        <taxon>Megaseliini</taxon>
        <taxon>Megaselia</taxon>
    </lineage>
</organism>
<name>T1GKT5_MEGSC</name>
<reference evidence="2" key="1">
    <citation type="submission" date="2013-02" db="EMBL/GenBank/DDBJ databases">
        <authorList>
            <person name="Hughes D."/>
        </authorList>
    </citation>
    <scope>NUCLEOTIDE SEQUENCE</scope>
    <source>
        <strain>Durham</strain>
        <strain evidence="2">NC isolate 2 -- Noor lab</strain>
    </source>
</reference>